<evidence type="ECO:0000256" key="5">
    <source>
        <dbReference type="ARBA" id="ARBA00022989"/>
    </source>
</evidence>
<dbReference type="PANTHER" id="PTHR30558">
    <property type="entry name" value="EXBD MEMBRANE COMPONENT OF PMF-DRIVEN MACROMOLECULE IMPORT SYSTEM"/>
    <property type="match status" value="1"/>
</dbReference>
<protein>
    <submittedName>
        <fullName evidence="9">Biopolymer transport protein TolR</fullName>
    </submittedName>
</protein>
<evidence type="ECO:0000256" key="7">
    <source>
        <dbReference type="RuleBase" id="RU003879"/>
    </source>
</evidence>
<evidence type="ECO:0000256" key="6">
    <source>
        <dbReference type="ARBA" id="ARBA00023136"/>
    </source>
</evidence>
<comment type="subcellular location">
    <subcellularLocation>
        <location evidence="1">Cell membrane</location>
        <topology evidence="1">Single-pass membrane protein</topology>
    </subcellularLocation>
    <subcellularLocation>
        <location evidence="7">Cell membrane</location>
        <topology evidence="7">Single-pass type II membrane protein</topology>
    </subcellularLocation>
</comment>
<evidence type="ECO:0000256" key="1">
    <source>
        <dbReference type="ARBA" id="ARBA00004162"/>
    </source>
</evidence>
<keyword evidence="4 7" id="KW-0812">Transmembrane</keyword>
<dbReference type="GO" id="GO:0022857">
    <property type="term" value="F:transmembrane transporter activity"/>
    <property type="evidence" value="ECO:0007669"/>
    <property type="project" value="InterPro"/>
</dbReference>
<dbReference type="GO" id="GO:0015031">
    <property type="term" value="P:protein transport"/>
    <property type="evidence" value="ECO:0007669"/>
    <property type="project" value="UniProtKB-KW"/>
</dbReference>
<comment type="similarity">
    <text evidence="2 7">Belongs to the ExbD/TolR family.</text>
</comment>
<evidence type="ECO:0000256" key="4">
    <source>
        <dbReference type="ARBA" id="ARBA00022692"/>
    </source>
</evidence>
<name>A0A7R6SRB7_9GAMM</name>
<dbReference type="RefSeq" id="WP_019620854.1">
    <property type="nucleotide sequence ID" value="NZ_AP014545.1"/>
</dbReference>
<keyword evidence="7" id="KW-0653">Protein transport</keyword>
<keyword evidence="7" id="KW-0813">Transport</keyword>
<reference evidence="9 10" key="1">
    <citation type="journal article" date="2008" name="Int. J. Syst. Evol. Microbiol.">
        <title>Amphritea japonica sp. nov. and Amphritea balenae sp. nov., isolated from the sediment adjacent to sperm whale carcasses off Kagoshima, Japan.</title>
        <authorList>
            <person name="Miyazaki M."/>
            <person name="Nogi Y."/>
            <person name="Fujiwara Y."/>
            <person name="Kawato M."/>
            <person name="Nagahama T."/>
            <person name="Kubokawa K."/>
            <person name="Horikoshi K."/>
        </authorList>
    </citation>
    <scope>NUCLEOTIDE SEQUENCE [LARGE SCALE GENOMIC DNA]</scope>
    <source>
        <strain evidence="9 10">ATCC BAA-1530</strain>
    </source>
</reference>
<keyword evidence="3" id="KW-1003">Cell membrane</keyword>
<organism evidence="9 10">
    <name type="scientific">Amphritea japonica ATCC BAA-1530</name>
    <dbReference type="NCBI Taxonomy" id="1278309"/>
    <lineage>
        <taxon>Bacteria</taxon>
        <taxon>Pseudomonadati</taxon>
        <taxon>Pseudomonadota</taxon>
        <taxon>Gammaproteobacteria</taxon>
        <taxon>Oceanospirillales</taxon>
        <taxon>Oceanospirillaceae</taxon>
        <taxon>Amphritea</taxon>
    </lineage>
</organism>
<evidence type="ECO:0000313" key="10">
    <source>
        <dbReference type="Proteomes" id="UP000595663"/>
    </source>
</evidence>
<dbReference type="InterPro" id="IPR003400">
    <property type="entry name" value="ExbD"/>
</dbReference>
<proteinExistence type="inferred from homology"/>
<evidence type="ECO:0000256" key="2">
    <source>
        <dbReference type="ARBA" id="ARBA00005811"/>
    </source>
</evidence>
<keyword evidence="10" id="KW-1185">Reference proteome</keyword>
<gene>
    <name evidence="9" type="ORF">AMJAP_0371</name>
</gene>
<dbReference type="GO" id="GO:0005886">
    <property type="term" value="C:plasma membrane"/>
    <property type="evidence" value="ECO:0007669"/>
    <property type="project" value="UniProtKB-SubCell"/>
</dbReference>
<dbReference type="Pfam" id="PF02472">
    <property type="entry name" value="ExbD"/>
    <property type="match status" value="1"/>
</dbReference>
<accession>A0A7R6SRB7</accession>
<evidence type="ECO:0000256" key="3">
    <source>
        <dbReference type="ARBA" id="ARBA00022475"/>
    </source>
</evidence>
<feature type="transmembrane region" description="Helical" evidence="8">
    <location>
        <begin position="12"/>
        <end position="36"/>
    </location>
</feature>
<dbReference type="OrthoDB" id="6119536at2"/>
<dbReference type="KEGG" id="ajp:AMJAP_0371"/>
<evidence type="ECO:0000256" key="8">
    <source>
        <dbReference type="SAM" id="Phobius"/>
    </source>
</evidence>
<dbReference type="AlphaFoldDB" id="A0A7R6SRB7"/>
<sequence length="133" mass="14980">MSYKLPAHSLTALNLTPLIDIVFLLLVFFMLTAHFVDEQQIELMLPGAVSVETSPEEEPVVVSIDRTGIFYINSEVVHAQLLEQRLKSLFEASPDRLLRLKADHQVNFAKVVTLLDIARLLNISNLEVATREP</sequence>
<dbReference type="PANTHER" id="PTHR30558:SF3">
    <property type="entry name" value="BIOPOLYMER TRANSPORT PROTEIN EXBD-RELATED"/>
    <property type="match status" value="1"/>
</dbReference>
<evidence type="ECO:0000313" key="9">
    <source>
        <dbReference type="EMBL" id="BBB24970.1"/>
    </source>
</evidence>
<dbReference type="EMBL" id="AP014545">
    <property type="protein sequence ID" value="BBB24970.1"/>
    <property type="molecule type" value="Genomic_DNA"/>
</dbReference>
<dbReference type="Gene3D" id="3.30.420.270">
    <property type="match status" value="1"/>
</dbReference>
<keyword evidence="5 8" id="KW-1133">Transmembrane helix</keyword>
<keyword evidence="6 8" id="KW-0472">Membrane</keyword>
<dbReference type="Proteomes" id="UP000595663">
    <property type="component" value="Chromosome"/>
</dbReference>